<dbReference type="GO" id="GO:0016811">
    <property type="term" value="F:hydrolase activity, acting on carbon-nitrogen (but not peptide) bonds, in linear amides"/>
    <property type="evidence" value="ECO:0007669"/>
    <property type="project" value="TreeGrafter"/>
</dbReference>
<protein>
    <submittedName>
        <fullName evidence="1">Bacillithiol biosynthesis deacetylase BshB1</fullName>
    </submittedName>
</protein>
<dbReference type="InterPro" id="IPR023842">
    <property type="entry name" value="Bacillithiol_biosynth_BshB1"/>
</dbReference>
<dbReference type="InterPro" id="IPR003737">
    <property type="entry name" value="GlcNAc_PI_deacetylase-related"/>
</dbReference>
<comment type="caution">
    <text evidence="1">The sequence shown here is derived from an EMBL/GenBank/DDBJ whole genome shotgun (WGS) entry which is preliminary data.</text>
</comment>
<dbReference type="AlphaFoldDB" id="A0AAP2DE95"/>
<reference evidence="1 2" key="1">
    <citation type="submission" date="2021-05" db="EMBL/GenBank/DDBJ databases">
        <title>A Polyphasic approach of four new species of the genus Ohtaekwangia: Ohtaekwangia histidinii sp. nov., Ohtaekwangia cretensis sp. nov., Ohtaekwangia indiensis sp. nov., Ohtaekwangia reichenbachii sp. nov. from diverse environment.</title>
        <authorList>
            <person name="Octaviana S."/>
        </authorList>
    </citation>
    <scope>NUCLEOTIDE SEQUENCE [LARGE SCALE GENOMIC DNA]</scope>
    <source>
        <strain evidence="1 2">PWU37</strain>
    </source>
</reference>
<evidence type="ECO:0000313" key="2">
    <source>
        <dbReference type="Proteomes" id="UP001319180"/>
    </source>
</evidence>
<dbReference type="Gene3D" id="3.40.50.10320">
    <property type="entry name" value="LmbE-like"/>
    <property type="match status" value="1"/>
</dbReference>
<dbReference type="PANTHER" id="PTHR12993:SF30">
    <property type="entry name" value="N-ACETYL-ALPHA-D-GLUCOSAMINYL L-MALATE DEACETYLASE 1"/>
    <property type="match status" value="1"/>
</dbReference>
<dbReference type="EMBL" id="JAHESC010000067">
    <property type="protein sequence ID" value="MBT1690464.1"/>
    <property type="molecule type" value="Genomic_DNA"/>
</dbReference>
<dbReference type="SUPFAM" id="SSF102588">
    <property type="entry name" value="LmbE-like"/>
    <property type="match status" value="1"/>
</dbReference>
<dbReference type="PANTHER" id="PTHR12993">
    <property type="entry name" value="N-ACETYLGLUCOSAMINYL-PHOSPHATIDYLINOSITOL DE-N-ACETYLASE-RELATED"/>
    <property type="match status" value="1"/>
</dbReference>
<dbReference type="RefSeq" id="WP_254093836.1">
    <property type="nucleotide sequence ID" value="NZ_JAHESC010000067.1"/>
</dbReference>
<dbReference type="InterPro" id="IPR024078">
    <property type="entry name" value="LmbE-like_dom_sf"/>
</dbReference>
<dbReference type="NCBIfam" id="TIGR04001">
    <property type="entry name" value="thiol_BshB1"/>
    <property type="match status" value="1"/>
</dbReference>
<sequence length="239" mass="26453">MKLDILVLAAHPDDAELGCGGTIAKHVALGHKVGIVDFTRGELGTRGTPETRAEEAAAATNILGVSVRTNLALQDGFFQNDPDHQLRVIQAIRRYQPEIVLANAILDRHVDHGKGASLGADASFLSGLSKIRTKDTEGREQAAWRPKVVYHYIQSQFIVPDFIIDITGYWDTKLQAIKAFKSQFYDPSNHEPETYISNPAFLQMIESRALEFGHAIGTRHGEGFTVRRYAGVNDLFKLI</sequence>
<dbReference type="GO" id="GO:0071793">
    <property type="term" value="P:bacillithiol biosynthetic process"/>
    <property type="evidence" value="ECO:0007669"/>
    <property type="project" value="InterPro"/>
</dbReference>
<accession>A0AAP2DE95</accession>
<name>A0AAP2DE95_9BACT</name>
<dbReference type="GO" id="GO:0019213">
    <property type="term" value="F:deacetylase activity"/>
    <property type="evidence" value="ECO:0007669"/>
    <property type="project" value="InterPro"/>
</dbReference>
<organism evidence="1 2">
    <name type="scientific">Dawidia soli</name>
    <dbReference type="NCBI Taxonomy" id="2782352"/>
    <lineage>
        <taxon>Bacteria</taxon>
        <taxon>Pseudomonadati</taxon>
        <taxon>Bacteroidota</taxon>
        <taxon>Cytophagia</taxon>
        <taxon>Cytophagales</taxon>
        <taxon>Chryseotaleaceae</taxon>
        <taxon>Dawidia</taxon>
    </lineage>
</organism>
<dbReference type="Proteomes" id="UP001319180">
    <property type="component" value="Unassembled WGS sequence"/>
</dbReference>
<proteinExistence type="predicted"/>
<evidence type="ECO:0000313" key="1">
    <source>
        <dbReference type="EMBL" id="MBT1690464.1"/>
    </source>
</evidence>
<dbReference type="Pfam" id="PF02585">
    <property type="entry name" value="PIG-L"/>
    <property type="match status" value="1"/>
</dbReference>
<gene>
    <name evidence="1" type="primary">bshB1</name>
    <name evidence="1" type="ORF">KK078_28120</name>
</gene>
<keyword evidence="2" id="KW-1185">Reference proteome</keyword>